<feature type="domain" description="CENP-V/GFA" evidence="1">
    <location>
        <begin position="3"/>
        <end position="122"/>
    </location>
</feature>
<dbReference type="Pfam" id="PF04828">
    <property type="entry name" value="GFA"/>
    <property type="match status" value="1"/>
</dbReference>
<keyword evidence="3" id="KW-1185">Reference proteome</keyword>
<name>A0ABS6NAD2_9RHOB</name>
<protein>
    <submittedName>
        <fullName evidence="2">GFA family protein</fullName>
    </submittedName>
</protein>
<dbReference type="InterPro" id="IPR006913">
    <property type="entry name" value="CENP-V/GFA"/>
</dbReference>
<proteinExistence type="predicted"/>
<sequence length="136" mass="14622">MEVDGRCLCGQITYVAVIDPDRVAICHCSDCQINSGSAFGVVAAVVEGRFTLKTGRLAEYRKIAESGRVRVLSFCPDCGTRIHAHTPGDPAAFFGLRAGTINQRAALTPRLQVWCQSALPWTADMTAIPARAQQGD</sequence>
<evidence type="ECO:0000313" key="3">
    <source>
        <dbReference type="Proteomes" id="UP001166293"/>
    </source>
</evidence>
<reference evidence="2" key="1">
    <citation type="submission" date="2021-06" db="EMBL/GenBank/DDBJ databases">
        <title>Thalassococcus sp. CAU 1522 isolated from sea sand, Republic of Korea.</title>
        <authorList>
            <person name="Kim W."/>
        </authorList>
    </citation>
    <scope>NUCLEOTIDE SEQUENCE</scope>
    <source>
        <strain evidence="2">CAU 1522</strain>
    </source>
</reference>
<dbReference type="EMBL" id="JAHRWL010000002">
    <property type="protein sequence ID" value="MBV2360974.1"/>
    <property type="molecule type" value="Genomic_DNA"/>
</dbReference>
<evidence type="ECO:0000259" key="1">
    <source>
        <dbReference type="PROSITE" id="PS51891"/>
    </source>
</evidence>
<dbReference type="Proteomes" id="UP001166293">
    <property type="component" value="Unassembled WGS sequence"/>
</dbReference>
<gene>
    <name evidence="2" type="ORF">KUH32_14500</name>
</gene>
<accession>A0ABS6NAD2</accession>
<dbReference type="PROSITE" id="PS51891">
    <property type="entry name" value="CENP_V_GFA"/>
    <property type="match status" value="1"/>
</dbReference>
<dbReference type="PANTHER" id="PTHR33337">
    <property type="entry name" value="GFA DOMAIN-CONTAINING PROTEIN"/>
    <property type="match status" value="1"/>
</dbReference>
<organism evidence="2 3">
    <name type="scientific">Thalassococcus arenae</name>
    <dbReference type="NCBI Taxonomy" id="2851652"/>
    <lineage>
        <taxon>Bacteria</taxon>
        <taxon>Pseudomonadati</taxon>
        <taxon>Pseudomonadota</taxon>
        <taxon>Alphaproteobacteria</taxon>
        <taxon>Rhodobacterales</taxon>
        <taxon>Roseobacteraceae</taxon>
        <taxon>Thalassococcus</taxon>
    </lineage>
</organism>
<evidence type="ECO:0000313" key="2">
    <source>
        <dbReference type="EMBL" id="MBV2360974.1"/>
    </source>
</evidence>
<dbReference type="RefSeq" id="WP_217779314.1">
    <property type="nucleotide sequence ID" value="NZ_JAHRWL010000002.1"/>
</dbReference>
<comment type="caution">
    <text evidence="2">The sequence shown here is derived from an EMBL/GenBank/DDBJ whole genome shotgun (WGS) entry which is preliminary data.</text>
</comment>
<dbReference type="PANTHER" id="PTHR33337:SF40">
    <property type="entry name" value="CENP-V_GFA DOMAIN-CONTAINING PROTEIN-RELATED"/>
    <property type="match status" value="1"/>
</dbReference>